<dbReference type="Proteomes" id="UP001164746">
    <property type="component" value="Chromosome 2"/>
</dbReference>
<dbReference type="PANTHER" id="PTHR21437:SF1">
    <property type="entry name" value="WIDE AWAKE"/>
    <property type="match status" value="1"/>
</dbReference>
<dbReference type="InterPro" id="IPR002110">
    <property type="entry name" value="Ankyrin_rpt"/>
</dbReference>
<evidence type="ECO:0000259" key="3">
    <source>
        <dbReference type="PROSITE" id="PS50853"/>
    </source>
</evidence>
<feature type="compositionally biased region" description="Low complexity" evidence="1">
    <location>
        <begin position="172"/>
        <end position="182"/>
    </location>
</feature>
<dbReference type="EMBL" id="CP111013">
    <property type="protein sequence ID" value="WAQ96691.1"/>
    <property type="molecule type" value="Genomic_DNA"/>
</dbReference>
<dbReference type="SUPFAM" id="SSF49265">
    <property type="entry name" value="Fibronectin type III"/>
    <property type="match status" value="1"/>
</dbReference>
<dbReference type="PANTHER" id="PTHR21437">
    <property type="entry name" value="WIDE AWAKE"/>
    <property type="match status" value="1"/>
</dbReference>
<dbReference type="Pfam" id="PF13637">
    <property type="entry name" value="Ank_4"/>
    <property type="match status" value="1"/>
</dbReference>
<dbReference type="CDD" id="cd00063">
    <property type="entry name" value="FN3"/>
    <property type="match status" value="1"/>
</dbReference>
<dbReference type="InterPro" id="IPR039269">
    <property type="entry name" value="ANKFN1"/>
</dbReference>
<gene>
    <name evidence="4" type="ORF">MAR_029381</name>
</gene>
<feature type="compositionally biased region" description="Basic and acidic residues" evidence="1">
    <location>
        <begin position="107"/>
        <end position="117"/>
    </location>
</feature>
<organism evidence="4 5">
    <name type="scientific">Mya arenaria</name>
    <name type="common">Soft-shell clam</name>
    <dbReference type="NCBI Taxonomy" id="6604"/>
    <lineage>
        <taxon>Eukaryota</taxon>
        <taxon>Metazoa</taxon>
        <taxon>Spiralia</taxon>
        <taxon>Lophotrochozoa</taxon>
        <taxon>Mollusca</taxon>
        <taxon>Bivalvia</taxon>
        <taxon>Autobranchia</taxon>
        <taxon>Heteroconchia</taxon>
        <taxon>Euheterodonta</taxon>
        <taxon>Imparidentia</taxon>
        <taxon>Neoheterodontei</taxon>
        <taxon>Myida</taxon>
        <taxon>Myoidea</taxon>
        <taxon>Myidae</taxon>
        <taxon>Mya</taxon>
    </lineage>
</organism>
<dbReference type="InterPro" id="IPR000159">
    <property type="entry name" value="RA_dom"/>
</dbReference>
<evidence type="ECO:0000259" key="2">
    <source>
        <dbReference type="PROSITE" id="PS50200"/>
    </source>
</evidence>
<dbReference type="InterPro" id="IPR036770">
    <property type="entry name" value="Ankyrin_rpt-contain_sf"/>
</dbReference>
<dbReference type="Gene3D" id="1.25.40.20">
    <property type="entry name" value="Ankyrin repeat-containing domain"/>
    <property type="match status" value="1"/>
</dbReference>
<dbReference type="PROSITE" id="PS50853">
    <property type="entry name" value="FN3"/>
    <property type="match status" value="1"/>
</dbReference>
<dbReference type="InterPro" id="IPR003961">
    <property type="entry name" value="FN3_dom"/>
</dbReference>
<dbReference type="SMART" id="SM00314">
    <property type="entry name" value="RA"/>
    <property type="match status" value="1"/>
</dbReference>
<feature type="domain" description="Fibronectin type-III" evidence="3">
    <location>
        <begin position="338"/>
        <end position="435"/>
    </location>
</feature>
<evidence type="ECO:0000313" key="4">
    <source>
        <dbReference type="EMBL" id="WAQ96691.1"/>
    </source>
</evidence>
<evidence type="ECO:0000256" key="1">
    <source>
        <dbReference type="SAM" id="MobiDB-lite"/>
    </source>
</evidence>
<dbReference type="InterPro" id="IPR013783">
    <property type="entry name" value="Ig-like_fold"/>
</dbReference>
<proteinExistence type="predicted"/>
<accession>A0ABY7DG76</accession>
<dbReference type="SUPFAM" id="SSF48403">
    <property type="entry name" value="Ankyrin repeat"/>
    <property type="match status" value="1"/>
</dbReference>
<feature type="compositionally biased region" description="Polar residues" evidence="1">
    <location>
        <begin position="124"/>
        <end position="140"/>
    </location>
</feature>
<reference evidence="4" key="1">
    <citation type="submission" date="2022-11" db="EMBL/GenBank/DDBJ databases">
        <title>Centuries of genome instability and evolution in soft-shell clam transmissible cancer (bioRxiv).</title>
        <authorList>
            <person name="Hart S.F.M."/>
            <person name="Yonemitsu M.A."/>
            <person name="Giersch R.M."/>
            <person name="Beal B.F."/>
            <person name="Arriagada G."/>
            <person name="Davis B.W."/>
            <person name="Ostrander E.A."/>
            <person name="Goff S.P."/>
            <person name="Metzger M.J."/>
        </authorList>
    </citation>
    <scope>NUCLEOTIDE SEQUENCE</scope>
    <source>
        <strain evidence="4">MELC-2E11</strain>
        <tissue evidence="4">Siphon/mantle</tissue>
    </source>
</reference>
<dbReference type="Pfam" id="PF00041">
    <property type="entry name" value="fn3"/>
    <property type="match status" value="1"/>
</dbReference>
<dbReference type="SMART" id="SM00248">
    <property type="entry name" value="ANK"/>
    <property type="match status" value="2"/>
</dbReference>
<evidence type="ECO:0000313" key="5">
    <source>
        <dbReference type="Proteomes" id="UP001164746"/>
    </source>
</evidence>
<dbReference type="SMART" id="SM00060">
    <property type="entry name" value="FN3"/>
    <property type="match status" value="1"/>
</dbReference>
<dbReference type="PROSITE" id="PS50200">
    <property type="entry name" value="RA"/>
    <property type="match status" value="1"/>
</dbReference>
<feature type="domain" description="Ras-associating" evidence="2">
    <location>
        <begin position="968"/>
        <end position="1069"/>
    </location>
</feature>
<name>A0ABY7DG76_MYAAR</name>
<dbReference type="Gene3D" id="3.10.20.90">
    <property type="entry name" value="Phosphatidylinositol 3-kinase Catalytic Subunit, Chain A, domain 1"/>
    <property type="match status" value="1"/>
</dbReference>
<protein>
    <submittedName>
        <fullName evidence="4">ANKF1-like protein</fullName>
    </submittedName>
</protein>
<feature type="compositionally biased region" description="Polar residues" evidence="1">
    <location>
        <begin position="71"/>
        <end position="83"/>
    </location>
</feature>
<feature type="region of interest" description="Disordered" evidence="1">
    <location>
        <begin position="1"/>
        <end position="191"/>
    </location>
</feature>
<dbReference type="InterPro" id="IPR036116">
    <property type="entry name" value="FN3_sf"/>
</dbReference>
<dbReference type="CDD" id="cd17117">
    <property type="entry name" value="RA_ANKFN1_like"/>
    <property type="match status" value="1"/>
</dbReference>
<keyword evidence="5" id="KW-1185">Reference proteome</keyword>
<sequence length="1082" mass="121659">MIGGILSRKSQTKMQDLRRVSSWKPKKEKKSILARSKSEGTSDGSLPPELRLPGPPMIPRSAWNFDDDTDSTASSENMTTGSDDVSVHKSPTPLYYTTPPKANITRSSEERNGDGRMMKLYGSDTESQQGSPRAQQTLRASPSDPGFLLRNGYPSLARPPRTPLSTPKKRSSLVSTDTGSSSPGKQERKRLSKECRTYDIIALFDAVENQDLDAVKDILETNGIDINSVNSEFLTPLDVAVMTNNIPMAKMLLSHGARESPMFQKGEGRSQRLDTLVSEAEKRVVDLTQAVINGASGNSAISSNTHREYEKQLNHWEFRHRLLKRMKAGYDHARCPDPPTNVSLSISGSTSLAIKFSEPLNRNGAVVTKYKVEWSLVDSFTPVEGEIMLDDVRNLEVEIKHLKKGTPYYVRVYAMNMKGFSAPATSNPLYGIPSSWRDVDNTPPRSYGKLKILEELFTQVKSLRPADAPLIKDTPGSSSPVRKKKGFKNLFSSAPKFQKSVKRGVYLACYFCYDDKVLVTSEEQVPIIEVDETYPGPTIHLDLYWLMKVACTWEDVKSLRADMERSTAEGKNALGTHDLGQFYFKPLRDSSGSIVLATVNFINDPKLVSLTSSKWIPLSRLQRRQSQSMGELMEEQDTVTSSINDMRVYHRTSSMPLRPGLYLGYLKLHVAVDVIRVMVCQAAPNVLPNIKVRDCANISVDEWHWLKTLHKDKQRGSSLHPSQQTFYDALAKASDKLFKMLGIEESQSLAHRLYNYEVIELNQHVSFLLMLPPAEDLCIVAGQPDEIMERDDFTLLPVQVFEMINMCTYRPSFISRYCRLSSILELDAILAQQVQREAFSKEELHSAKERVHELLKLQSDLDKTWKGMRWTMDIITHARSRSFLGGITVKSLLSPGTERDLSFDMEHKGRILDNNNHQQCNSNACDSNEISVGKDNRKIAKFYDPNDDVSNDNGHLETHSEISSHSEHSGILRVYAAYDTGLAKGTSVKLHVTPKTSAREVINLVVLNLNQAVINKGKPCPIYSEDQFNDFCLVAVIGARERILRDDYQPLQLQNPWTRGKLYVRMRNNLLAAIQHGQATTV</sequence>
<dbReference type="Gene3D" id="2.60.40.10">
    <property type="entry name" value="Immunoglobulins"/>
    <property type="match status" value="1"/>
</dbReference>